<dbReference type="InterPro" id="IPR039462">
    <property type="entry name" value="Nup159/Nup146_N"/>
</dbReference>
<keyword evidence="6" id="KW-0811">Translocation</keyword>
<feature type="compositionally biased region" description="Low complexity" evidence="14">
    <location>
        <begin position="1239"/>
        <end position="1248"/>
    </location>
</feature>
<sequence length="1889" mass="195860">MFRQLKKTRVFDPPKDVVRERSNLLAISNKFGLVFAGGSPGLKIFHTKDLLVPIYAGEDPNHVVAGPAGISMQLKFPTHHVALSSDNLTLSVCIAAGEHGTIISFYDVRTLLNEAKPQKRPFASYKLTKNGNSFVADLKWNPAIPAMVAVCLDDGSISVLQVTDTISVYAALPASMGVTSVCWSPKGKQLAVGKQNGTIVQFLPNLQEKKVIPCPSFYNSENPVKVLDVLWVSTYVFSVVYAAADGSEIPPQLVMVYLPKKEDKRAERFQTFPDVFYGSCTERQQHFFLNYMDGWEILLGASAVSIEVCHSAVSPSQIGYEVWVPEDSGRAELPVNENSDDTLPMGLVVDYTSQLDVAISEENVLPPAPVLLILSTDGVLCPFHLINLNPGVKSLTIPPERLSLEGERQLKATGMCLIAFALGPLKSGGAAAIPPATAAQPPAQPSFSAALTNLAAGAAPGALPFSFTPKSAPANSMQATPPAFSFQSMQAAGGFGIGGLGPNVSAPPAQAPLTTSSFLPASSTVKVNLKNKYVPTSALRRMACLNPSVPPASIQKTAKVTPPAAKQAPSQVTSLPLESHFKQSNESDPFLTGIKEEITQFQKELDDLKARTTKSRVLVGTEPELRQLRTETDDLQDFLLKIKETAESLNSEVCVLKMNLLEQFAGVQEAREQNQQKQDPRFRNLLYKKPLDPKSEAQMQEIRRLQQYVNVAVQDVNDVLDMEWDQHLMIKKKQKRLVVPESERLFNTLANNQEIISQQKQQLNQLVDSLQQLRLYNQESEWSVSRAPQRYGSNADVSSSAFHRRSEVIRTNLFLSCVAVWKPTKLSALKQRQLREFLANRKMPVIRALAPASLHRSSFLAPSFFEDLDDISSTSSLSETAGIEDRRPLPHEVERQETPPPEVTPIRAPQHAAVVRTSSVLPGFGPPSAAFVKQPFGTGPITSTPQSIRVIPQGADSTMLATKTVKHGAPPVPPQQAAAAAALRRQIANQGPTTLSETTLQTVPQVVNVKDLKGNGPGPTISTPFNASEIYFFLFINPLSNVGLFYAASDLVSALHSLASQQLVRSAYDVIAAHGFQSIVTNCSMFLLTGSAAASRDPGQTSSFPFVGGKPVFGSGATGPFSFKPAPQPSSSPLADASASSTPVKPPVSSTASLTVSSTTADKSLEVTAAKQGDGIFQISPAGETLGSFSGLRVGPIEETTKPENPKATLPTQPTKLPNPTPLFGPPAGLQASNPGEVSSTTSSSSSSLYTNLQLSGTGPSPSSPSLFAGASNPALSFLTPSSTAASSSPGSLASAALSFQSLLAPTASVPSSASPAPANQTIAAPAPETLGATSVSAASQSVGPSALDIKQPVKPDIPALPSLPQQSHTAGANEGDKDQTPKQAVTGTSTVATAASFAPAAASMGTTSELAAVTKPEAAPVPSVPATVTSAAPSSASAVPPAGSATAAPPTGGAPPAPPSGSSTTFGAQAAPSSTQPATSAFGQPTPSSPAPSLFGQQGANPASTSAGATPGFGASAFGQASTAGGGFGSPSFGQAPAFWKPQQSATAASNFSFAPSSFGAQPAFGQPSASTAAAPSSGNLFGSTAGSGSAASFSFLAQSNGGSAPAAGGGGLFGQSNTPAFGQSSGFGQATPVFGNASSTTTTSSMSFGFQQSSGKSLVVFPLLSCTVWPTQGIEKTACHSNMRLSVVLRSRSICYAAGISRRWSHRFFITDASTLFGNSGAKAFGFGNVAFGDQKSPGTFSGGGSVASQGFGFPSPSKTGGFGAAPVFGSPPTFGGSPGFGGSPAFSTAPAFANPLGPTGGKVFGEGTAASSTGGFGFGTSSSNVTFSNIANQNTPTFGSLTQQNTGFLDQQQQQQSTGFSGFGSSGSGAPAGSSGGTGSTWFIRL</sequence>
<feature type="domain" description="Nuclear pore complex protein Nup214 phenylalanine-glycine (FG)" evidence="16">
    <location>
        <begin position="1714"/>
        <end position="1772"/>
    </location>
</feature>
<dbReference type="GO" id="GO:0008139">
    <property type="term" value="F:nuclear localization sequence binding"/>
    <property type="evidence" value="ECO:0007669"/>
    <property type="project" value="TreeGrafter"/>
</dbReference>
<evidence type="ECO:0000313" key="18">
    <source>
        <dbReference type="Proteomes" id="UP000694569"/>
    </source>
</evidence>
<feature type="compositionally biased region" description="Basic and acidic residues" evidence="14">
    <location>
        <begin position="883"/>
        <end position="897"/>
    </location>
</feature>
<feature type="compositionally biased region" description="Polar residues" evidence="14">
    <location>
        <begin position="1249"/>
        <end position="1259"/>
    </location>
</feature>
<keyword evidence="4" id="KW-0509">mRNA transport</keyword>
<feature type="region of interest" description="Disordered" evidence="14">
    <location>
        <begin position="875"/>
        <end position="905"/>
    </location>
</feature>
<feature type="compositionally biased region" description="Low complexity" evidence="14">
    <location>
        <begin position="1422"/>
        <end position="1452"/>
    </location>
</feature>
<dbReference type="GeneTree" id="ENSGT00940000165854"/>
<comment type="function">
    <text evidence="9">Part of the nuclear pore complex. Has a critical role in nucleocytoplasmic transport. May serve as a docking site in the receptor-mediated import of substrates across the nuclear pore complex.</text>
</comment>
<evidence type="ECO:0000256" key="13">
    <source>
        <dbReference type="ARBA" id="ARBA00083901"/>
    </source>
</evidence>
<evidence type="ECO:0000256" key="2">
    <source>
        <dbReference type="ARBA" id="ARBA00022448"/>
    </source>
</evidence>
<feature type="compositionally biased region" description="Low complexity" evidence="14">
    <location>
        <begin position="1852"/>
        <end position="1863"/>
    </location>
</feature>
<comment type="subcellular location">
    <subcellularLocation>
        <location evidence="1">Nucleus</location>
        <location evidence="1">Nuclear pore complex</location>
    </subcellularLocation>
</comment>
<feature type="region of interest" description="Disordered" evidence="14">
    <location>
        <begin position="1189"/>
        <end position="1267"/>
    </location>
</feature>
<dbReference type="InterPro" id="IPR015943">
    <property type="entry name" value="WD40/YVTN_repeat-like_dom_sf"/>
</dbReference>
<evidence type="ECO:0000256" key="5">
    <source>
        <dbReference type="ARBA" id="ARBA00022927"/>
    </source>
</evidence>
<keyword evidence="18" id="KW-1185">Reference proteome</keyword>
<evidence type="ECO:0000256" key="9">
    <source>
        <dbReference type="ARBA" id="ARBA00055090"/>
    </source>
</evidence>
<keyword evidence="7" id="KW-0906">Nuclear pore complex</keyword>
<keyword evidence="8" id="KW-0539">Nucleus</keyword>
<dbReference type="GO" id="GO:0005643">
    <property type="term" value="C:nuclear pore"/>
    <property type="evidence" value="ECO:0007669"/>
    <property type="project" value="UniProtKB-SubCell"/>
</dbReference>
<keyword evidence="3" id="KW-0677">Repeat</keyword>
<dbReference type="FunFam" id="2.130.10.10:FF:000142">
    <property type="entry name" value="Nuclear pore complex protein Nup214"/>
    <property type="match status" value="1"/>
</dbReference>
<evidence type="ECO:0000256" key="8">
    <source>
        <dbReference type="ARBA" id="ARBA00023242"/>
    </source>
</evidence>
<dbReference type="GO" id="GO:0006406">
    <property type="term" value="P:mRNA export from nucleus"/>
    <property type="evidence" value="ECO:0007669"/>
    <property type="project" value="UniProtKB-ARBA"/>
</dbReference>
<dbReference type="InterPro" id="IPR026054">
    <property type="entry name" value="Nucleoporin"/>
</dbReference>
<dbReference type="InterPro" id="IPR041553">
    <property type="entry name" value="Nup214_FG"/>
</dbReference>
<evidence type="ECO:0000256" key="3">
    <source>
        <dbReference type="ARBA" id="ARBA00022737"/>
    </source>
</evidence>
<evidence type="ECO:0000256" key="1">
    <source>
        <dbReference type="ARBA" id="ARBA00004567"/>
    </source>
</evidence>
<dbReference type="Pfam" id="PF18617">
    <property type="entry name" value="Nup214_FG"/>
    <property type="match status" value="1"/>
</dbReference>
<dbReference type="GO" id="GO:0006606">
    <property type="term" value="P:protein import into nucleus"/>
    <property type="evidence" value="ECO:0007669"/>
    <property type="project" value="TreeGrafter"/>
</dbReference>
<dbReference type="PANTHER" id="PTHR23193">
    <property type="entry name" value="NUCLEAR PORE COMPLEX PROTEIN NUP"/>
    <property type="match status" value="1"/>
</dbReference>
<proteinExistence type="predicted"/>
<comment type="subunit">
    <text evidence="10">Homodimer. Part of the nuclear pore complex (NPC). Interacts with NUP88. Interacts with ZFP36; this interaction increases upon lipopolysaccharide (LPS) stimulation. Interacts with DDX19. Interacts with XPO1. Interacts with XPO5.</text>
</comment>
<dbReference type="SUPFAM" id="SSF117289">
    <property type="entry name" value="Nucleoporin domain"/>
    <property type="match status" value="1"/>
</dbReference>
<evidence type="ECO:0000256" key="4">
    <source>
        <dbReference type="ARBA" id="ARBA00022816"/>
    </source>
</evidence>
<name>A0A8C5QM61_9ANUR</name>
<reference evidence="17" key="2">
    <citation type="submission" date="2025-09" db="UniProtKB">
        <authorList>
            <consortium name="Ensembl"/>
        </authorList>
    </citation>
    <scope>IDENTIFICATION</scope>
</reference>
<feature type="compositionally biased region" description="Low complexity" evidence="14">
    <location>
        <begin position="1461"/>
        <end position="1482"/>
    </location>
</feature>
<protein>
    <recommendedName>
        <fullName evidence="11">Nuclear pore complex protein Nup214</fullName>
    </recommendedName>
    <alternativeName>
        <fullName evidence="13">214 kDa nucleoporin</fullName>
    </alternativeName>
    <alternativeName>
        <fullName evidence="12">Nucleoporin Nup214</fullName>
    </alternativeName>
</protein>
<evidence type="ECO:0000313" key="17">
    <source>
        <dbReference type="Ensembl" id="ENSLLEP00000039560.1"/>
    </source>
</evidence>
<dbReference type="Ensembl" id="ENSLLET00000041146.1">
    <property type="protein sequence ID" value="ENSLLEP00000039560.1"/>
    <property type="gene ID" value="ENSLLEG00000023747.1"/>
</dbReference>
<evidence type="ECO:0000259" key="15">
    <source>
        <dbReference type="Pfam" id="PF16755"/>
    </source>
</evidence>
<evidence type="ECO:0000256" key="6">
    <source>
        <dbReference type="ARBA" id="ARBA00023010"/>
    </source>
</evidence>
<dbReference type="GO" id="GO:0017056">
    <property type="term" value="F:structural constituent of nuclear pore"/>
    <property type="evidence" value="ECO:0007669"/>
    <property type="project" value="TreeGrafter"/>
</dbReference>
<evidence type="ECO:0000256" key="10">
    <source>
        <dbReference type="ARBA" id="ARBA00063892"/>
    </source>
</evidence>
<evidence type="ECO:0000259" key="16">
    <source>
        <dbReference type="Pfam" id="PF18617"/>
    </source>
</evidence>
<reference evidence="17" key="1">
    <citation type="submission" date="2025-08" db="UniProtKB">
        <authorList>
            <consortium name="Ensembl"/>
        </authorList>
    </citation>
    <scope>IDENTIFICATION</scope>
</reference>
<feature type="region of interest" description="Disordered" evidence="14">
    <location>
        <begin position="1422"/>
        <end position="1509"/>
    </location>
</feature>
<evidence type="ECO:0000256" key="7">
    <source>
        <dbReference type="ARBA" id="ARBA00023132"/>
    </source>
</evidence>
<evidence type="ECO:0000256" key="11">
    <source>
        <dbReference type="ARBA" id="ARBA00068360"/>
    </source>
</evidence>
<evidence type="ECO:0000256" key="14">
    <source>
        <dbReference type="SAM" id="MobiDB-lite"/>
    </source>
</evidence>
<feature type="domain" description="Nucleoporin Nup159/Nup146 N-terminal" evidence="15">
    <location>
        <begin position="21"/>
        <end position="380"/>
    </location>
</feature>
<evidence type="ECO:0000256" key="12">
    <source>
        <dbReference type="ARBA" id="ARBA00077390"/>
    </source>
</evidence>
<feature type="compositionally biased region" description="Polar residues" evidence="14">
    <location>
        <begin position="1496"/>
        <end position="1509"/>
    </location>
</feature>
<dbReference type="Gene3D" id="2.130.10.10">
    <property type="entry name" value="YVTN repeat-like/Quinoprotein amine dehydrogenase"/>
    <property type="match status" value="1"/>
</dbReference>
<dbReference type="Proteomes" id="UP000694569">
    <property type="component" value="Unplaced"/>
</dbReference>
<feature type="region of interest" description="Disordered" evidence="14">
    <location>
        <begin position="1348"/>
        <end position="1387"/>
    </location>
</feature>
<feature type="compositionally biased region" description="Low complexity" evidence="14">
    <location>
        <begin position="1129"/>
        <end position="1159"/>
    </location>
</feature>
<feature type="region of interest" description="Disordered" evidence="14">
    <location>
        <begin position="1118"/>
        <end position="1159"/>
    </location>
</feature>
<dbReference type="PANTHER" id="PTHR23193:SF21">
    <property type="entry name" value="NUCLEAR PORE COMPLEX PROTEIN NUP214"/>
    <property type="match status" value="1"/>
</dbReference>
<keyword evidence="5" id="KW-0653">Protein transport</keyword>
<keyword evidence="2" id="KW-0813">Transport</keyword>
<feature type="region of interest" description="Disordered" evidence="14">
    <location>
        <begin position="1852"/>
        <end position="1889"/>
    </location>
</feature>
<organism evidence="17 18">
    <name type="scientific">Leptobrachium leishanense</name>
    <name type="common">Leishan spiny toad</name>
    <dbReference type="NCBI Taxonomy" id="445787"/>
    <lineage>
        <taxon>Eukaryota</taxon>
        <taxon>Metazoa</taxon>
        <taxon>Chordata</taxon>
        <taxon>Craniata</taxon>
        <taxon>Vertebrata</taxon>
        <taxon>Euteleostomi</taxon>
        <taxon>Amphibia</taxon>
        <taxon>Batrachia</taxon>
        <taxon>Anura</taxon>
        <taxon>Pelobatoidea</taxon>
        <taxon>Megophryidae</taxon>
        <taxon>Leptobrachium</taxon>
    </lineage>
</organism>
<dbReference type="Pfam" id="PF16755">
    <property type="entry name" value="Beta-prop_NUP159_NUP214"/>
    <property type="match status" value="1"/>
</dbReference>
<accession>A0A8C5QM61</accession>